<dbReference type="RefSeq" id="WP_044454925.1">
    <property type="nucleotide sequence ID" value="NZ_CP010897.2"/>
</dbReference>
<accession>A0ABM5SWF3</accession>
<evidence type="ECO:0000313" key="2">
    <source>
        <dbReference type="Proteomes" id="UP000035085"/>
    </source>
</evidence>
<gene>
    <name evidence="1" type="ORF">UC34_07085</name>
</gene>
<dbReference type="EMBL" id="CP010897">
    <property type="protein sequence ID" value="AJP56819.1"/>
    <property type="molecule type" value="Genomic_DNA"/>
</dbReference>
<dbReference type="Gene3D" id="3.30.530.20">
    <property type="match status" value="1"/>
</dbReference>
<dbReference type="InterPro" id="IPR023393">
    <property type="entry name" value="START-like_dom_sf"/>
</dbReference>
<sequence>MGDSKNKVTSVRVEIDAPASFVWDILVDLPRYREWNPYTVRVESSLKVGDEVHLYIANPADANNDIHVLEHLVAFEPSRLLAWEQRPTPENADAAYREQVLEVLDDGRCAYHTSDQFLGPNAGKIMDQFGDWVKGGFDGIARGLKAHAESLYKASTASQASRR</sequence>
<organism evidence="1 2">
    <name type="scientific">Pandoraea vervacti</name>
    <dbReference type="NCBI Taxonomy" id="656178"/>
    <lineage>
        <taxon>Bacteria</taxon>
        <taxon>Pseudomonadati</taxon>
        <taxon>Pseudomonadota</taxon>
        <taxon>Betaproteobacteria</taxon>
        <taxon>Burkholderiales</taxon>
        <taxon>Burkholderiaceae</taxon>
        <taxon>Pandoraea</taxon>
    </lineage>
</organism>
<proteinExistence type="predicted"/>
<dbReference type="Proteomes" id="UP000035085">
    <property type="component" value="Chromosome"/>
</dbReference>
<dbReference type="CDD" id="cd07822">
    <property type="entry name" value="SRPBCC_4"/>
    <property type="match status" value="1"/>
</dbReference>
<evidence type="ECO:0000313" key="1">
    <source>
        <dbReference type="EMBL" id="AJP56819.1"/>
    </source>
</evidence>
<dbReference type="Pfam" id="PF10604">
    <property type="entry name" value="Polyketide_cyc2"/>
    <property type="match status" value="1"/>
</dbReference>
<dbReference type="SUPFAM" id="SSF55961">
    <property type="entry name" value="Bet v1-like"/>
    <property type="match status" value="1"/>
</dbReference>
<dbReference type="InterPro" id="IPR019587">
    <property type="entry name" value="Polyketide_cyclase/dehydratase"/>
</dbReference>
<keyword evidence="2" id="KW-1185">Reference proteome</keyword>
<protein>
    <submittedName>
        <fullName evidence="1">Polyketide cyclase</fullName>
    </submittedName>
</protein>
<reference evidence="2" key="1">
    <citation type="submission" date="2015-02" db="EMBL/GenBank/DDBJ databases">
        <title>Complete Genome Sequencing of Pandoraea vervacti NS15 sp. nov.</title>
        <authorList>
            <person name="Chan K.-G."/>
        </authorList>
    </citation>
    <scope>NUCLEOTIDE SEQUENCE [LARGE SCALE GENOMIC DNA]</scope>
    <source>
        <strain evidence="2">NS15</strain>
    </source>
</reference>
<name>A0ABM5SWF3_9BURK</name>